<protein>
    <recommendedName>
        <fullName evidence="4">DUF4421 domain-containing protein</fullName>
    </recommendedName>
</protein>
<proteinExistence type="predicted"/>
<feature type="signal peptide" evidence="1">
    <location>
        <begin position="1"/>
        <end position="17"/>
    </location>
</feature>
<evidence type="ECO:0000256" key="1">
    <source>
        <dbReference type="SAM" id="SignalP"/>
    </source>
</evidence>
<dbReference type="InterPro" id="IPR025535">
    <property type="entry name" value="DUF4421"/>
</dbReference>
<sequence length="362" mass="41813">MKRLILSLFLVSAVSLAYSTNDTIKTEKKNTIFRRIGKVFTKIFKDFNEIDTNYIEPQHYNYTIMLQNTNTYEIYRLESKSGQYITFAPEPTIRIGPYVGWRWIFLGYTFDIGHISNDNNKKEFELSLYSSMFGIDLYYRQTGNDYKIREAYLGNGLNSHTLKGIPFSGLTVGIKGFDLYYIFNHKKFSYPAAFSQSTCQKRSCGSPLLGIGYTTHKLDLDYEKLKNVVENNISDKYQNVKLDSGLMFNKVRYTSYSISGGYAYNWVFARNWLFAASLSVALAYKRSTGDLHYKSEFSLRDFKFGDVNIDGVGRFGIVWNNTKFYAGASTILHSYNYRKSQFSTNNVFGSLNFYFGINIGRK</sequence>
<organism evidence="2 3">
    <name type="scientific">Xylanibacter rarus</name>
    <dbReference type="NCBI Taxonomy" id="1676614"/>
    <lineage>
        <taxon>Bacteria</taxon>
        <taxon>Pseudomonadati</taxon>
        <taxon>Bacteroidota</taxon>
        <taxon>Bacteroidia</taxon>
        <taxon>Bacteroidales</taxon>
        <taxon>Prevotellaceae</taxon>
        <taxon>Xylanibacter</taxon>
    </lineage>
</organism>
<dbReference type="RefSeq" id="WP_053398319.1">
    <property type="nucleotide sequence ID" value="NZ_DAWBWQ010000002.1"/>
</dbReference>
<comment type="caution">
    <text evidence="2">The sequence shown here is derived from an EMBL/GenBank/DDBJ whole genome shotgun (WGS) entry which is preliminary data.</text>
</comment>
<dbReference type="EMBL" id="LFQU01000012">
    <property type="protein sequence ID" value="KOO68491.1"/>
    <property type="molecule type" value="Genomic_DNA"/>
</dbReference>
<keyword evidence="3" id="KW-1185">Reference proteome</keyword>
<dbReference type="OrthoDB" id="975269at2"/>
<accession>A0A8E1QXC9</accession>
<name>A0A8E1QXC9_9BACT</name>
<evidence type="ECO:0008006" key="4">
    <source>
        <dbReference type="Google" id="ProtNLM"/>
    </source>
</evidence>
<evidence type="ECO:0000313" key="3">
    <source>
        <dbReference type="Proteomes" id="UP000036951"/>
    </source>
</evidence>
<gene>
    <name evidence="2" type="ORF">ACU52_07345</name>
</gene>
<dbReference type="Proteomes" id="UP000036951">
    <property type="component" value="Unassembled WGS sequence"/>
</dbReference>
<dbReference type="AlphaFoldDB" id="A0A8E1QXC9"/>
<feature type="chain" id="PRO_5034513942" description="DUF4421 domain-containing protein" evidence="1">
    <location>
        <begin position="18"/>
        <end position="362"/>
    </location>
</feature>
<dbReference type="Pfam" id="PF14391">
    <property type="entry name" value="DUF4421"/>
    <property type="match status" value="1"/>
</dbReference>
<reference evidence="2 3" key="1">
    <citation type="submission" date="2015-06" db="EMBL/GenBank/DDBJ databases">
        <title>Prevotella sp. 109, sp. nov., a novel member of the family Prevotellaceae isolated from human faeces.</title>
        <authorList>
            <person name="Shkoporov A.N."/>
            <person name="Chaplin A.V."/>
            <person name="Kafarskaia L.I."/>
            <person name="Efimov B.A."/>
        </authorList>
    </citation>
    <scope>NUCLEOTIDE SEQUENCE [LARGE SCALE GENOMIC DNA]</scope>
    <source>
        <strain evidence="2 3">109</strain>
    </source>
</reference>
<keyword evidence="1" id="KW-0732">Signal</keyword>
<evidence type="ECO:0000313" key="2">
    <source>
        <dbReference type="EMBL" id="KOO68491.1"/>
    </source>
</evidence>